<dbReference type="GO" id="GO:0005524">
    <property type="term" value="F:ATP binding"/>
    <property type="evidence" value="ECO:0007669"/>
    <property type="project" value="UniProtKB-UniRule"/>
</dbReference>
<dbReference type="GO" id="GO:0009432">
    <property type="term" value="P:SOS response"/>
    <property type="evidence" value="ECO:0007669"/>
    <property type="project" value="TreeGrafter"/>
</dbReference>
<sequence>MRVNIKALELSTQLVVEEAWRRGVDVEILDEESNFIRLRKGDRVQILRQATKTALDSYIAAQIMENKEVTKLLLREGGIRVPQGIRIHDVEEGLERFEEFKTTSVVVKPLSTNFGVGVVVFQPLETEEEFKEALEYAFLFDETVMVEEYIPGKEYRFLVMGDEVVAVLHREPANVVGDGASTVQQLVAAKNEDPLRGSGYVTPLEKIKLGEVEAAFLKKQSFTFDSILPQGQKVYLRENSNISTGGDSLDFTDKVHPGYKELALRCAKLVGAAITGADVMIQDTTAPPSRDNYGVIELNFNPAIHMHNHPYIGENRGVEKKLLDLLGF</sequence>
<keyword evidence="1 4" id="KW-0436">Ligase</keyword>
<evidence type="ECO:0000256" key="2">
    <source>
        <dbReference type="PROSITE-ProRule" id="PRU00409"/>
    </source>
</evidence>
<dbReference type="Pfam" id="PF07478">
    <property type="entry name" value="Dala_Dala_lig_C"/>
    <property type="match status" value="1"/>
</dbReference>
<name>A0A974XJQ6_9FIRM</name>
<dbReference type="GO" id="GO:0008716">
    <property type="term" value="F:D-alanine-D-alanine ligase activity"/>
    <property type="evidence" value="ECO:0007669"/>
    <property type="project" value="InterPro"/>
</dbReference>
<dbReference type="PANTHER" id="PTHR21621:SF0">
    <property type="entry name" value="BETA-CITRYLGLUTAMATE SYNTHASE B-RELATED"/>
    <property type="match status" value="1"/>
</dbReference>
<feature type="domain" description="ATP-grasp" evidence="3">
    <location>
        <begin position="71"/>
        <end position="327"/>
    </location>
</feature>
<dbReference type="InterPro" id="IPR013815">
    <property type="entry name" value="ATP_grasp_subdomain_1"/>
</dbReference>
<dbReference type="PROSITE" id="PS50975">
    <property type="entry name" value="ATP_GRASP"/>
    <property type="match status" value="1"/>
</dbReference>
<dbReference type="GO" id="GO:0004363">
    <property type="term" value="F:glutathione synthase activity"/>
    <property type="evidence" value="ECO:0007669"/>
    <property type="project" value="UniProtKB-EC"/>
</dbReference>
<keyword evidence="2" id="KW-0067">ATP-binding</keyword>
<dbReference type="Proteomes" id="UP000663499">
    <property type="component" value="Chromosome"/>
</dbReference>
<dbReference type="EC" id="6.3.2.3" evidence="4"/>
<dbReference type="Gene3D" id="3.30.470.20">
    <property type="entry name" value="ATP-grasp fold, B domain"/>
    <property type="match status" value="2"/>
</dbReference>
<proteinExistence type="predicted"/>
<dbReference type="EMBL" id="CP071444">
    <property type="protein sequence ID" value="QSX09678.1"/>
    <property type="molecule type" value="Genomic_DNA"/>
</dbReference>
<dbReference type="AlphaFoldDB" id="A0A974XJQ6"/>
<evidence type="ECO:0000256" key="1">
    <source>
        <dbReference type="ARBA" id="ARBA00022598"/>
    </source>
</evidence>
<dbReference type="Pfam" id="PF18419">
    <property type="entry name" value="ATP-grasp_6"/>
    <property type="match status" value="1"/>
</dbReference>
<dbReference type="GO" id="GO:0046872">
    <property type="term" value="F:metal ion binding"/>
    <property type="evidence" value="ECO:0007669"/>
    <property type="project" value="InterPro"/>
</dbReference>
<protein>
    <submittedName>
        <fullName evidence="4">Bifunctional glutamate--cysteine ligase GshA/glutathione synthetase GshB</fullName>
        <ecNumber evidence="4">6.3.2.2</ecNumber>
        <ecNumber evidence="4">6.3.2.3</ecNumber>
    </submittedName>
</protein>
<evidence type="ECO:0000259" key="3">
    <source>
        <dbReference type="PROSITE" id="PS50975"/>
    </source>
</evidence>
<dbReference type="Gene3D" id="3.30.1490.20">
    <property type="entry name" value="ATP-grasp fold, A domain"/>
    <property type="match status" value="1"/>
</dbReference>
<dbReference type="GO" id="GO:0005737">
    <property type="term" value="C:cytoplasm"/>
    <property type="evidence" value="ECO:0007669"/>
    <property type="project" value="TreeGrafter"/>
</dbReference>
<keyword evidence="5" id="KW-1185">Reference proteome</keyword>
<keyword evidence="2" id="KW-0547">Nucleotide-binding</keyword>
<dbReference type="InterPro" id="IPR011761">
    <property type="entry name" value="ATP-grasp"/>
</dbReference>
<dbReference type="GO" id="GO:0018169">
    <property type="term" value="F:ribosomal S6-glutamic acid ligase activity"/>
    <property type="evidence" value="ECO:0007669"/>
    <property type="project" value="TreeGrafter"/>
</dbReference>
<dbReference type="EC" id="6.3.2.2" evidence="4"/>
<dbReference type="PANTHER" id="PTHR21621">
    <property type="entry name" value="RIBOSOMAL PROTEIN S6 MODIFICATION PROTEIN"/>
    <property type="match status" value="1"/>
</dbReference>
<dbReference type="NCBIfam" id="NF002688">
    <property type="entry name" value="PRK02471.1"/>
    <property type="match status" value="1"/>
</dbReference>
<evidence type="ECO:0000313" key="5">
    <source>
        <dbReference type="Proteomes" id="UP000663499"/>
    </source>
</evidence>
<organism evidence="4 5">
    <name type="scientific">Alkalibacter rhizosphaerae</name>
    <dbReference type="NCBI Taxonomy" id="2815577"/>
    <lineage>
        <taxon>Bacteria</taxon>
        <taxon>Bacillati</taxon>
        <taxon>Bacillota</taxon>
        <taxon>Clostridia</taxon>
        <taxon>Eubacteriales</taxon>
        <taxon>Eubacteriaceae</taxon>
        <taxon>Alkalibacter</taxon>
    </lineage>
</organism>
<dbReference type="InterPro" id="IPR040657">
    <property type="entry name" value="GshAB_ATP-grasp"/>
</dbReference>
<reference evidence="4" key="1">
    <citation type="submission" date="2021-03" db="EMBL/GenBank/DDBJ databases">
        <title>Alkalibacter marinus sp. nov., isolated from tidal flat sediment.</title>
        <authorList>
            <person name="Namirimu T."/>
            <person name="Yang J.-A."/>
            <person name="Yang S.-H."/>
            <person name="Kim Y.-J."/>
            <person name="Kwon K.K."/>
        </authorList>
    </citation>
    <scope>NUCLEOTIDE SEQUENCE</scope>
    <source>
        <strain evidence="4">ES005</strain>
    </source>
</reference>
<accession>A0A974XJQ6</accession>
<dbReference type="KEGG" id="alka:J0B03_06740"/>
<dbReference type="SUPFAM" id="SSF56059">
    <property type="entry name" value="Glutathione synthetase ATP-binding domain-like"/>
    <property type="match status" value="1"/>
</dbReference>
<dbReference type="InterPro" id="IPR011095">
    <property type="entry name" value="Dala_Dala_lig_C"/>
</dbReference>
<evidence type="ECO:0000313" key="4">
    <source>
        <dbReference type="EMBL" id="QSX09678.1"/>
    </source>
</evidence>
<dbReference type="GO" id="GO:0004357">
    <property type="term" value="F:glutamate-cysteine ligase activity"/>
    <property type="evidence" value="ECO:0007669"/>
    <property type="project" value="UniProtKB-EC"/>
</dbReference>
<gene>
    <name evidence="4" type="primary">gshAB</name>
    <name evidence="4" type="ORF">J0B03_06740</name>
</gene>